<dbReference type="EMBL" id="BAABJX010000033">
    <property type="protein sequence ID" value="GAA4836401.1"/>
    <property type="molecule type" value="Genomic_DNA"/>
</dbReference>
<dbReference type="InterPro" id="IPR025488">
    <property type="entry name" value="DUF4380"/>
</dbReference>
<sequence length="314" mass="35791">MEEVILENGKTKVRLLPAKGGRLDQLHYGEIPLLAGAEMDIDLSGAVWWPSPQSMWQWPPPEAIDKGAYEVIEQEESQLVVQSAVSAPLGLRVRKTYELQTEEHLRIQYQAYNASQETLAFGHWEVSRHPKGGRLLSAVGEAFETSLEVKRKQSLYHKQSTENTLYEKTEGVYDFKIASTDLKLPGRTENKLFLDGKGWVAYYDRHVLLVKVIQDQSKEKIAPEQAEIEVYVSPILPMVEVEVHGNYQAVKPGNTTDFQVDWYWEILPAQEQRSTKELLPEINKILNKHEKIYKMDMGEYTLDGSTGLSANTFP</sequence>
<name>A0ABP9DA78_9BACT</name>
<proteinExistence type="predicted"/>
<gene>
    <name evidence="1" type="ORF">GCM10023331_21980</name>
</gene>
<accession>A0ABP9DA78</accession>
<comment type="caution">
    <text evidence="1">The sequence shown here is derived from an EMBL/GenBank/DDBJ whole genome shotgun (WGS) entry which is preliminary data.</text>
</comment>
<evidence type="ECO:0000313" key="2">
    <source>
        <dbReference type="Proteomes" id="UP001500298"/>
    </source>
</evidence>
<evidence type="ECO:0008006" key="3">
    <source>
        <dbReference type="Google" id="ProtNLM"/>
    </source>
</evidence>
<keyword evidence="2" id="KW-1185">Reference proteome</keyword>
<dbReference type="Pfam" id="PF14315">
    <property type="entry name" value="DUF4380"/>
    <property type="match status" value="1"/>
</dbReference>
<reference evidence="2" key="1">
    <citation type="journal article" date="2019" name="Int. J. Syst. Evol. Microbiol.">
        <title>The Global Catalogue of Microorganisms (GCM) 10K type strain sequencing project: providing services to taxonomists for standard genome sequencing and annotation.</title>
        <authorList>
            <consortium name="The Broad Institute Genomics Platform"/>
            <consortium name="The Broad Institute Genome Sequencing Center for Infectious Disease"/>
            <person name="Wu L."/>
            <person name="Ma J."/>
        </authorList>
    </citation>
    <scope>NUCLEOTIDE SEQUENCE [LARGE SCALE GENOMIC DNA]</scope>
    <source>
        <strain evidence="2">JCM 18326</strain>
    </source>
</reference>
<organism evidence="1 2">
    <name type="scientific">Algivirga pacifica</name>
    <dbReference type="NCBI Taxonomy" id="1162670"/>
    <lineage>
        <taxon>Bacteria</taxon>
        <taxon>Pseudomonadati</taxon>
        <taxon>Bacteroidota</taxon>
        <taxon>Cytophagia</taxon>
        <taxon>Cytophagales</taxon>
        <taxon>Flammeovirgaceae</taxon>
        <taxon>Algivirga</taxon>
    </lineage>
</organism>
<evidence type="ECO:0000313" key="1">
    <source>
        <dbReference type="EMBL" id="GAA4836401.1"/>
    </source>
</evidence>
<dbReference type="Proteomes" id="UP001500298">
    <property type="component" value="Unassembled WGS sequence"/>
</dbReference>
<protein>
    <recommendedName>
        <fullName evidence="3">DUF4380 domain-containing protein</fullName>
    </recommendedName>
</protein>